<gene>
    <name evidence="10" type="ORF">PZ740_07745</name>
</gene>
<evidence type="ECO:0000256" key="1">
    <source>
        <dbReference type="ARBA" id="ARBA00004162"/>
    </source>
</evidence>
<dbReference type="AlphaFoldDB" id="A0AAP3V380"/>
<evidence type="ECO:0000256" key="7">
    <source>
        <dbReference type="PROSITE-ProRule" id="PRU00473"/>
    </source>
</evidence>
<evidence type="ECO:0000256" key="6">
    <source>
        <dbReference type="ARBA" id="ARBA00023136"/>
    </source>
</evidence>
<keyword evidence="3" id="KW-1003">Cell membrane</keyword>
<keyword evidence="4 8" id="KW-0812">Transmembrane</keyword>
<comment type="subcellular location">
    <subcellularLocation>
        <location evidence="1">Cell membrane</location>
        <topology evidence="1">Single-pass membrane protein</topology>
    </subcellularLocation>
</comment>
<evidence type="ECO:0000313" key="11">
    <source>
        <dbReference type="Proteomes" id="UP001301140"/>
    </source>
</evidence>
<dbReference type="PROSITE" id="PS51123">
    <property type="entry name" value="OMPA_2"/>
    <property type="match status" value="1"/>
</dbReference>
<feature type="transmembrane region" description="Helical" evidence="8">
    <location>
        <begin position="27"/>
        <end position="46"/>
    </location>
</feature>
<evidence type="ECO:0000256" key="4">
    <source>
        <dbReference type="ARBA" id="ARBA00022692"/>
    </source>
</evidence>
<proteinExistence type="inferred from homology"/>
<protein>
    <submittedName>
        <fullName evidence="10">Flagellar motor protein MotB</fullName>
    </submittedName>
</protein>
<dbReference type="InterPro" id="IPR025713">
    <property type="entry name" value="MotB-like_N_dom"/>
</dbReference>
<dbReference type="Pfam" id="PF13677">
    <property type="entry name" value="MotB_plug"/>
    <property type="match status" value="1"/>
</dbReference>
<comment type="similarity">
    <text evidence="2">Belongs to the MotB family.</text>
</comment>
<reference evidence="10 11" key="1">
    <citation type="submission" date="2023-03" db="EMBL/GenBank/DDBJ databases">
        <title>YIM 152171 draft genome.</title>
        <authorList>
            <person name="Yang Z."/>
        </authorList>
    </citation>
    <scope>NUCLEOTIDE SEQUENCE [LARGE SCALE GENOMIC DNA]</scope>
    <source>
        <strain evidence="10 11">YIM 152171</strain>
    </source>
</reference>
<evidence type="ECO:0000313" key="10">
    <source>
        <dbReference type="EMBL" id="MDF1586277.1"/>
    </source>
</evidence>
<dbReference type="GO" id="GO:0005886">
    <property type="term" value="C:plasma membrane"/>
    <property type="evidence" value="ECO:0007669"/>
    <property type="project" value="UniProtKB-SubCell"/>
</dbReference>
<dbReference type="InterPro" id="IPR036737">
    <property type="entry name" value="OmpA-like_sf"/>
</dbReference>
<dbReference type="Proteomes" id="UP001301140">
    <property type="component" value="Unassembled WGS sequence"/>
</dbReference>
<keyword evidence="10" id="KW-0282">Flagellum</keyword>
<dbReference type="SUPFAM" id="SSF103088">
    <property type="entry name" value="OmpA-like"/>
    <property type="match status" value="1"/>
</dbReference>
<feature type="domain" description="OmpA-like" evidence="9">
    <location>
        <begin position="177"/>
        <end position="296"/>
    </location>
</feature>
<keyword evidence="10" id="KW-0966">Cell projection</keyword>
<evidence type="ECO:0000256" key="5">
    <source>
        <dbReference type="ARBA" id="ARBA00022989"/>
    </source>
</evidence>
<dbReference type="CDD" id="cd07185">
    <property type="entry name" value="OmpA_C-like"/>
    <property type="match status" value="1"/>
</dbReference>
<evidence type="ECO:0000256" key="8">
    <source>
        <dbReference type="SAM" id="Phobius"/>
    </source>
</evidence>
<dbReference type="PANTHER" id="PTHR30329">
    <property type="entry name" value="STATOR ELEMENT OF FLAGELLAR MOTOR COMPLEX"/>
    <property type="match status" value="1"/>
</dbReference>
<dbReference type="InterPro" id="IPR006665">
    <property type="entry name" value="OmpA-like"/>
</dbReference>
<sequence length="303" mass="33480">MNRDRPLVIKRVTPPAGHARHGGAWKVAYADFVTAMMAFFLLLWLLSTSSEDTLKGLAEYFSEAVIQNGPPGGVDGILAGMSVRPSPFAPSSMPAGPEQRLRLRTERQPEATLGLAGVPLTAHDEAMDDESFERERERRERESFEAARTALFDALERSPDLGRFRDSLLVDQTPEGLRIQILDRDQYAMFPVGSDQMYPHTRELLELVVRSIASLPNRLSIRGHTDALPFAPGAEYDNWRLSTDRANATRSAMLAAGLASPRVVEVVGRADADPLFPEAPQDPRNRRISLVLLHERPPPAAAP</sequence>
<evidence type="ECO:0000256" key="2">
    <source>
        <dbReference type="ARBA" id="ARBA00008914"/>
    </source>
</evidence>
<keyword evidence="11" id="KW-1185">Reference proteome</keyword>
<dbReference type="Gene3D" id="3.30.1330.60">
    <property type="entry name" value="OmpA-like domain"/>
    <property type="match status" value="1"/>
</dbReference>
<keyword evidence="10" id="KW-0969">Cilium</keyword>
<evidence type="ECO:0000256" key="3">
    <source>
        <dbReference type="ARBA" id="ARBA00022475"/>
    </source>
</evidence>
<evidence type="ECO:0000259" key="9">
    <source>
        <dbReference type="PROSITE" id="PS51123"/>
    </source>
</evidence>
<comment type="caution">
    <text evidence="10">The sequence shown here is derived from an EMBL/GenBank/DDBJ whole genome shotgun (WGS) entry which is preliminary data.</text>
</comment>
<dbReference type="InterPro" id="IPR050330">
    <property type="entry name" value="Bact_OuterMem_StrucFunc"/>
</dbReference>
<accession>A0AAP3V380</accession>
<dbReference type="PANTHER" id="PTHR30329:SF21">
    <property type="entry name" value="LIPOPROTEIN YIAD-RELATED"/>
    <property type="match status" value="1"/>
</dbReference>
<name>A0AAP3V380_9PROT</name>
<dbReference type="Pfam" id="PF00691">
    <property type="entry name" value="OmpA"/>
    <property type="match status" value="1"/>
</dbReference>
<keyword evidence="5 8" id="KW-1133">Transmembrane helix</keyword>
<dbReference type="EMBL" id="JARGEQ010000082">
    <property type="protein sequence ID" value="MDF1586277.1"/>
    <property type="molecule type" value="Genomic_DNA"/>
</dbReference>
<organism evidence="10 11">
    <name type="scientific">Marinimicrococcus flavescens</name>
    <dbReference type="NCBI Taxonomy" id="3031815"/>
    <lineage>
        <taxon>Bacteria</taxon>
        <taxon>Pseudomonadati</taxon>
        <taxon>Pseudomonadota</taxon>
        <taxon>Alphaproteobacteria</taxon>
        <taxon>Geminicoccales</taxon>
        <taxon>Geminicoccaceae</taxon>
        <taxon>Marinimicrococcus</taxon>
    </lineage>
</organism>
<dbReference type="RefSeq" id="WP_327788694.1">
    <property type="nucleotide sequence ID" value="NZ_JARGEQ010000082.1"/>
</dbReference>
<keyword evidence="6 7" id="KW-0472">Membrane</keyword>